<evidence type="ECO:0000259" key="4">
    <source>
        <dbReference type="Pfam" id="PF00732"/>
    </source>
</evidence>
<feature type="binding site" evidence="3">
    <location>
        <position position="91"/>
    </location>
    <ligand>
        <name>FAD</name>
        <dbReference type="ChEBI" id="CHEBI:57692"/>
    </ligand>
</feature>
<evidence type="ECO:0000256" key="2">
    <source>
        <dbReference type="ARBA" id="ARBA00010790"/>
    </source>
</evidence>
<keyword evidence="7" id="KW-1185">Reference proteome</keyword>
<dbReference type="InterPro" id="IPR036188">
    <property type="entry name" value="FAD/NAD-bd_sf"/>
</dbReference>
<dbReference type="EMBL" id="KZ293481">
    <property type="protein sequence ID" value="PBK60869.1"/>
    <property type="molecule type" value="Genomic_DNA"/>
</dbReference>
<proteinExistence type="inferred from homology"/>
<dbReference type="Gene3D" id="3.30.560.10">
    <property type="entry name" value="Glucose Oxidase, domain 3"/>
    <property type="match status" value="1"/>
</dbReference>
<dbReference type="InterPro" id="IPR007867">
    <property type="entry name" value="GMC_OxRtase_C"/>
</dbReference>
<reference evidence="6" key="1">
    <citation type="journal article" date="2017" name="Nat. Ecol. Evol.">
        <title>Lineage-specific genetic innovations streamline the genomes of Armillaria species to pathogenesis.</title>
        <authorList>
            <consortium name="DOE Joint Genome Institute"/>
            <person name="Sipos G."/>
            <person name="Prasanna A.N."/>
            <person name="Walter M.C."/>
            <person name="O'Connor E."/>
            <person name="Balint B."/>
            <person name="Krizsan K."/>
            <person name="Kiss B."/>
            <person name="Hess J."/>
            <person name="Varga T."/>
            <person name="Slot J."/>
            <person name="Riley R."/>
            <person name="Boka B."/>
            <person name="Rigling D."/>
            <person name="Barry K."/>
            <person name="Lee J."/>
            <person name="Mihaltcheva S."/>
            <person name="LaButti K."/>
            <person name="Lipzen A."/>
            <person name="Waldron R."/>
            <person name="Moloney N.M."/>
            <person name="Sperisen C."/>
            <person name="Kredics L."/>
            <person name="Vagvolgyi C."/>
            <person name="Patrignani A."/>
            <person name="Fitzpatrick D."/>
            <person name="Nagy I."/>
            <person name="Doyle S."/>
            <person name="Anderson J."/>
            <person name="Grigoriev I.V."/>
            <person name="Guldener U."/>
            <person name="Munsterkotter M."/>
            <person name="Nagy L.G."/>
        </authorList>
    </citation>
    <scope>NUCLEOTIDE SEQUENCE [LARGE SCALE GENOMIC DNA]</scope>
    <source>
        <strain evidence="6">28-4</strain>
    </source>
</reference>
<dbReference type="GO" id="GO:0050660">
    <property type="term" value="F:flavin adenine dinucleotide binding"/>
    <property type="evidence" value="ECO:0007669"/>
    <property type="project" value="InterPro"/>
</dbReference>
<dbReference type="PIRSF" id="PIRSF000137">
    <property type="entry name" value="Alcohol_oxidase"/>
    <property type="match status" value="1"/>
</dbReference>
<evidence type="ECO:0000256" key="1">
    <source>
        <dbReference type="ARBA" id="ARBA00001974"/>
    </source>
</evidence>
<gene>
    <name evidence="6" type="ORF">ARMSODRAFT_1065959</name>
</gene>
<feature type="domain" description="Glucose-methanol-choline oxidoreductase N-terminal" evidence="4">
    <location>
        <begin position="32"/>
        <end position="296"/>
    </location>
</feature>
<dbReference type="InterPro" id="IPR000172">
    <property type="entry name" value="GMC_OxRdtase_N"/>
</dbReference>
<organism evidence="6 7">
    <name type="scientific">Armillaria solidipes</name>
    <dbReference type="NCBI Taxonomy" id="1076256"/>
    <lineage>
        <taxon>Eukaryota</taxon>
        <taxon>Fungi</taxon>
        <taxon>Dikarya</taxon>
        <taxon>Basidiomycota</taxon>
        <taxon>Agaricomycotina</taxon>
        <taxon>Agaricomycetes</taxon>
        <taxon>Agaricomycetidae</taxon>
        <taxon>Agaricales</taxon>
        <taxon>Marasmiineae</taxon>
        <taxon>Physalacriaceae</taxon>
        <taxon>Armillaria</taxon>
    </lineage>
</organism>
<dbReference type="InterPro" id="IPR012132">
    <property type="entry name" value="GMC_OxRdtase"/>
</dbReference>
<dbReference type="Pfam" id="PF05199">
    <property type="entry name" value="GMC_oxred_C"/>
    <property type="match status" value="1"/>
</dbReference>
<dbReference type="STRING" id="1076256.A0A2H3APY8"/>
<dbReference type="AlphaFoldDB" id="A0A2H3APY8"/>
<protein>
    <recommendedName>
        <fullName evidence="8">Alcohol oxidase</fullName>
    </recommendedName>
</protein>
<accession>A0A2H3APY8</accession>
<sequence>MIWPFSSSYPTVKPLDIGVELGDVSHTSAPTFDYIVVGGGTAGCCLASRLSEDLSVTVLLESIARPFNSLPQVHADHRVILLIQGQALGGTSRVNAMFYTRGVPADFNRWRDMGHPNWSYEMMLPFFVKSENTLSHPESTFRGKNVTRSALQKPTLLSLLRVHSVKEAAEFMGIPSYTDCNDPSLPSISCVPIDIAIDRNIRRRSTYSAFLPPSIARSRQDRLKICPDAIAERFTFSSKIDGRPRAIGASREVVVCCRGIESPQLLFLSGIGPSDHLEQHGIEVIVGVGSNPEDHVDVPVMWNIPLDESIRVVIEKPLRAIFELIKYLISGRGILSDPFAHLAIFLPTRLLNENMEIVAPDSADLDSTLPQNGPDLEIKPKASRDLRMLSDPEDLAVLTKVRAQGYPIKTYHRPISDSEKDIEVRSGYHYTSTCRMAPFGDTHLEVVDDKLHVHGVDGLWVCDVSRFAQLGSKLWASRAVHKPSQWPLAAHGSSSKFSKP</sequence>
<name>A0A2H3APY8_9AGAR</name>
<feature type="domain" description="Glucose-methanol-choline oxidoreductase C-terminal" evidence="5">
    <location>
        <begin position="417"/>
        <end position="472"/>
    </location>
</feature>
<evidence type="ECO:0000259" key="5">
    <source>
        <dbReference type="Pfam" id="PF05199"/>
    </source>
</evidence>
<keyword evidence="3" id="KW-0285">Flavoprotein</keyword>
<keyword evidence="3" id="KW-0274">FAD</keyword>
<dbReference type="SUPFAM" id="SSF51905">
    <property type="entry name" value="FAD/NAD(P)-binding domain"/>
    <property type="match status" value="1"/>
</dbReference>
<dbReference type="GO" id="GO:0016614">
    <property type="term" value="F:oxidoreductase activity, acting on CH-OH group of donors"/>
    <property type="evidence" value="ECO:0007669"/>
    <property type="project" value="InterPro"/>
</dbReference>
<evidence type="ECO:0000256" key="3">
    <source>
        <dbReference type="PIRSR" id="PIRSR000137-2"/>
    </source>
</evidence>
<comment type="cofactor">
    <cofactor evidence="1 3">
        <name>FAD</name>
        <dbReference type="ChEBI" id="CHEBI:57692"/>
    </cofactor>
</comment>
<dbReference type="PANTHER" id="PTHR11552">
    <property type="entry name" value="GLUCOSE-METHANOL-CHOLINE GMC OXIDOREDUCTASE"/>
    <property type="match status" value="1"/>
</dbReference>
<dbReference type="Proteomes" id="UP000218334">
    <property type="component" value="Unassembled WGS sequence"/>
</dbReference>
<evidence type="ECO:0008006" key="8">
    <source>
        <dbReference type="Google" id="ProtNLM"/>
    </source>
</evidence>
<evidence type="ECO:0000313" key="7">
    <source>
        <dbReference type="Proteomes" id="UP000218334"/>
    </source>
</evidence>
<dbReference type="Pfam" id="PF00732">
    <property type="entry name" value="GMC_oxred_N"/>
    <property type="match status" value="1"/>
</dbReference>
<dbReference type="PANTHER" id="PTHR11552:SF219">
    <property type="entry name" value="GLUCOSE-METHANOL-CHOLINE OXIDOREDUCTASE N-TERMINAL DOMAIN-CONTAINING PROTEIN"/>
    <property type="match status" value="1"/>
</dbReference>
<dbReference type="Gene3D" id="3.50.50.60">
    <property type="entry name" value="FAD/NAD(P)-binding domain"/>
    <property type="match status" value="3"/>
</dbReference>
<evidence type="ECO:0000313" key="6">
    <source>
        <dbReference type="EMBL" id="PBK60869.1"/>
    </source>
</evidence>
<comment type="similarity">
    <text evidence="2">Belongs to the GMC oxidoreductase family.</text>
</comment>